<reference evidence="3 4" key="1">
    <citation type="submission" date="2019-02" db="EMBL/GenBank/DDBJ databases">
        <title>Deep-cultivation of Planctomycetes and their phenomic and genomic characterization uncovers novel biology.</title>
        <authorList>
            <person name="Wiegand S."/>
            <person name="Jogler M."/>
            <person name="Boedeker C."/>
            <person name="Pinto D."/>
            <person name="Vollmers J."/>
            <person name="Rivas-Marin E."/>
            <person name="Kohn T."/>
            <person name="Peeters S.H."/>
            <person name="Heuer A."/>
            <person name="Rast P."/>
            <person name="Oberbeckmann S."/>
            <person name="Bunk B."/>
            <person name="Jeske O."/>
            <person name="Meyerdierks A."/>
            <person name="Storesund J.E."/>
            <person name="Kallscheuer N."/>
            <person name="Luecker S."/>
            <person name="Lage O.M."/>
            <person name="Pohl T."/>
            <person name="Merkel B.J."/>
            <person name="Hornburger P."/>
            <person name="Mueller R.-W."/>
            <person name="Bruemmer F."/>
            <person name="Labrenz M."/>
            <person name="Spormann A.M."/>
            <person name="Op den Camp H."/>
            <person name="Overmann J."/>
            <person name="Amann R."/>
            <person name="Jetten M.S.M."/>
            <person name="Mascher T."/>
            <person name="Medema M.H."/>
            <person name="Devos D.P."/>
            <person name="Kaster A.-K."/>
            <person name="Ovreas L."/>
            <person name="Rohde M."/>
            <person name="Galperin M.Y."/>
            <person name="Jogler C."/>
        </authorList>
    </citation>
    <scope>NUCLEOTIDE SEQUENCE [LARGE SCALE GENOMIC DNA]</scope>
    <source>
        <strain evidence="3 4">EC9</strain>
    </source>
</reference>
<keyword evidence="4" id="KW-1185">Reference proteome</keyword>
<evidence type="ECO:0000313" key="4">
    <source>
        <dbReference type="Proteomes" id="UP000319557"/>
    </source>
</evidence>
<organism evidence="3 4">
    <name type="scientific">Rosistilla ulvae</name>
    <dbReference type="NCBI Taxonomy" id="1930277"/>
    <lineage>
        <taxon>Bacteria</taxon>
        <taxon>Pseudomonadati</taxon>
        <taxon>Planctomycetota</taxon>
        <taxon>Planctomycetia</taxon>
        <taxon>Pirellulales</taxon>
        <taxon>Pirellulaceae</taxon>
        <taxon>Rosistilla</taxon>
    </lineage>
</organism>
<gene>
    <name evidence="3" type="ORF">EC9_54370</name>
</gene>
<feature type="region of interest" description="Disordered" evidence="1">
    <location>
        <begin position="125"/>
        <end position="149"/>
    </location>
</feature>
<sequence length="175" mass="18691">MPSGDPVAMFLPQRAQRTQRVAFGYVFLCGLGALCGYCFLRWCATPMGAAIGCVIRTGGVRCAQTTGYRMGSPPGSDGAIDSSFSSEASTPAGRCDLAVGYRLWVRCGGPVGISTCCGCVGRDDPEGMQEGSRRSLRSGAPPEWEDSISRCSRRDHSRMFLPQRTLRPQRVGGAV</sequence>
<keyword evidence="2" id="KW-1133">Transmembrane helix</keyword>
<evidence type="ECO:0000256" key="1">
    <source>
        <dbReference type="SAM" id="MobiDB-lite"/>
    </source>
</evidence>
<keyword evidence="2" id="KW-0472">Membrane</keyword>
<dbReference type="AlphaFoldDB" id="A0A517M8K8"/>
<dbReference type="Proteomes" id="UP000319557">
    <property type="component" value="Chromosome"/>
</dbReference>
<name>A0A517M8K8_9BACT</name>
<dbReference type="KEGG" id="ruv:EC9_54370"/>
<keyword evidence="2" id="KW-0812">Transmembrane</keyword>
<evidence type="ECO:0000313" key="3">
    <source>
        <dbReference type="EMBL" id="QDS91213.1"/>
    </source>
</evidence>
<evidence type="ECO:0000256" key="2">
    <source>
        <dbReference type="SAM" id="Phobius"/>
    </source>
</evidence>
<feature type="transmembrane region" description="Helical" evidence="2">
    <location>
        <begin position="21"/>
        <end position="42"/>
    </location>
</feature>
<protein>
    <submittedName>
        <fullName evidence="3">Uncharacterized protein</fullName>
    </submittedName>
</protein>
<dbReference type="EMBL" id="CP036261">
    <property type="protein sequence ID" value="QDS91213.1"/>
    <property type="molecule type" value="Genomic_DNA"/>
</dbReference>
<proteinExistence type="predicted"/>
<accession>A0A517M8K8</accession>